<sequence length="300" mass="35525">MERTNPVKGVLKNLVSLLPDKAFLRLRYHVEMGRRLDLNNPKTMNEKLQWLKLYDRNPLYTALVDKIQMKEFIKKKIGEEYVAKTLGVWKSFDEIDFGMLPERFVLKTNHSGGNTGVEVCKDKAHLDLQAVRRKMERSLRTDIYKLYREWPYKNVPRRIFAEEYLEDPMNGELTDYKFYCFDGYVDAVMLCLDRMSGSPKFYFFDKEWRLRRYNRMGKEVPEGFTLPRPKNMDRMFDIASQLSKGIPFVRVDMYNIGGRIIFGEMTFYPASGFDRNRLPETDQYFGNLINLKLCSDTLPL</sequence>
<evidence type="ECO:0000313" key="2">
    <source>
        <dbReference type="Proteomes" id="UP000712007"/>
    </source>
</evidence>
<keyword evidence="1" id="KW-0808">Transferase</keyword>
<dbReference type="SUPFAM" id="SSF56059">
    <property type="entry name" value="Glutathione synthetase ATP-binding domain-like"/>
    <property type="match status" value="1"/>
</dbReference>
<dbReference type="GO" id="GO:0016740">
    <property type="term" value="F:transferase activity"/>
    <property type="evidence" value="ECO:0007669"/>
    <property type="project" value="UniProtKB-KW"/>
</dbReference>
<protein>
    <submittedName>
        <fullName evidence="1">Glycosyl transferase</fullName>
    </submittedName>
</protein>
<dbReference type="InterPro" id="IPR029465">
    <property type="entry name" value="ATPgrasp_TupA"/>
</dbReference>
<dbReference type="Proteomes" id="UP000712007">
    <property type="component" value="Unassembled WGS sequence"/>
</dbReference>
<name>A0A940DKN9_9BACT</name>
<organism evidence="1 2">
    <name type="scientific">Candidatus Aphodosoma intestinipullorum</name>
    <dbReference type="NCBI Taxonomy" id="2840674"/>
    <lineage>
        <taxon>Bacteria</taxon>
        <taxon>Pseudomonadati</taxon>
        <taxon>Bacteroidota</taxon>
        <taxon>Bacteroidia</taxon>
        <taxon>Bacteroidales</taxon>
        <taxon>Candidatus Aphodosoma</taxon>
    </lineage>
</organism>
<reference evidence="1" key="1">
    <citation type="submission" date="2020-10" db="EMBL/GenBank/DDBJ databases">
        <authorList>
            <person name="Gilroy R."/>
        </authorList>
    </citation>
    <scope>NUCLEOTIDE SEQUENCE</scope>
    <source>
        <strain evidence="1">3924</strain>
    </source>
</reference>
<proteinExistence type="predicted"/>
<reference evidence="1" key="2">
    <citation type="journal article" date="2021" name="PeerJ">
        <title>Extensive microbial diversity within the chicken gut microbiome revealed by metagenomics and culture.</title>
        <authorList>
            <person name="Gilroy R."/>
            <person name="Ravi A."/>
            <person name="Getino M."/>
            <person name="Pursley I."/>
            <person name="Horton D.L."/>
            <person name="Alikhan N.F."/>
            <person name="Baker D."/>
            <person name="Gharbi K."/>
            <person name="Hall N."/>
            <person name="Watson M."/>
            <person name="Adriaenssens E.M."/>
            <person name="Foster-Nyarko E."/>
            <person name="Jarju S."/>
            <person name="Secka A."/>
            <person name="Antonio M."/>
            <person name="Oren A."/>
            <person name="Chaudhuri R.R."/>
            <person name="La Ragione R."/>
            <person name="Hildebrand F."/>
            <person name="Pallen M.J."/>
        </authorList>
    </citation>
    <scope>NUCLEOTIDE SEQUENCE</scope>
    <source>
        <strain evidence="1">3924</strain>
    </source>
</reference>
<dbReference type="EMBL" id="JADIMV010000112">
    <property type="protein sequence ID" value="MBO8440303.1"/>
    <property type="molecule type" value="Genomic_DNA"/>
</dbReference>
<accession>A0A940DKN9</accession>
<gene>
    <name evidence="1" type="ORF">IAC51_06595</name>
</gene>
<comment type="caution">
    <text evidence="1">The sequence shown here is derived from an EMBL/GenBank/DDBJ whole genome shotgun (WGS) entry which is preliminary data.</text>
</comment>
<feature type="non-terminal residue" evidence="1">
    <location>
        <position position="300"/>
    </location>
</feature>
<dbReference type="AlphaFoldDB" id="A0A940DKN9"/>
<evidence type="ECO:0000313" key="1">
    <source>
        <dbReference type="EMBL" id="MBO8440303.1"/>
    </source>
</evidence>
<dbReference type="Pfam" id="PF14305">
    <property type="entry name" value="ATPgrasp_TupA"/>
    <property type="match status" value="1"/>
</dbReference>